<dbReference type="SUPFAM" id="SSF51658">
    <property type="entry name" value="Xylose isomerase-like"/>
    <property type="match status" value="1"/>
</dbReference>
<organism evidence="2 3">
    <name type="scientific">Amycolatopsis echigonensis</name>
    <dbReference type="NCBI Taxonomy" id="2576905"/>
    <lineage>
        <taxon>Bacteria</taxon>
        <taxon>Bacillati</taxon>
        <taxon>Actinomycetota</taxon>
        <taxon>Actinomycetes</taxon>
        <taxon>Pseudonocardiales</taxon>
        <taxon>Pseudonocardiaceae</taxon>
        <taxon>Amycolatopsis</taxon>
    </lineage>
</organism>
<dbReference type="GO" id="GO:0016853">
    <property type="term" value="F:isomerase activity"/>
    <property type="evidence" value="ECO:0007669"/>
    <property type="project" value="UniProtKB-KW"/>
</dbReference>
<feature type="domain" description="Xylose isomerase-like TIM barrel" evidence="1">
    <location>
        <begin position="33"/>
        <end position="273"/>
    </location>
</feature>
<comment type="caution">
    <text evidence="2">The sequence shown here is derived from an EMBL/GenBank/DDBJ whole genome shotgun (WGS) entry which is preliminary data.</text>
</comment>
<evidence type="ECO:0000313" key="2">
    <source>
        <dbReference type="EMBL" id="MBB2504889.1"/>
    </source>
</evidence>
<dbReference type="Pfam" id="PF01261">
    <property type="entry name" value="AP_endonuc_2"/>
    <property type="match status" value="1"/>
</dbReference>
<dbReference type="InterPro" id="IPR050312">
    <property type="entry name" value="IolE/XylAMocC-like"/>
</dbReference>
<accession>A0A8E1W7D9</accession>
<dbReference type="Proteomes" id="UP000550260">
    <property type="component" value="Unassembled WGS sequence"/>
</dbReference>
<proteinExistence type="predicted"/>
<dbReference type="EMBL" id="JACJHR010000084">
    <property type="protein sequence ID" value="MBB2504889.1"/>
    <property type="molecule type" value="Genomic_DNA"/>
</dbReference>
<name>A0A8E1W7D9_9PSEU</name>
<dbReference type="InterPro" id="IPR013022">
    <property type="entry name" value="Xyl_isomerase-like_TIM-brl"/>
</dbReference>
<sequence length="292" mass="31390">MTPELLATCWTSAGDVMPLRTGDRSPIGIERRVAAVASAGYSGMGLNHADLVAARDEIGLPRLAELLSAHGLHHVELELIDYWWETGPRRETSDRVRADLLDAARVLDIDQIKVAAGSAGDTYDPGTLRESFAALADDARAAGTRIALEPCAFSSMPSLEPAVALVTDVDHPQAGLLLDIWHIFRSGMDYATMADLVPADKLFAVELNDGAREQVGTGLEDTFDNRMLCGQGDFDVAGFIDAVRRIGYPGPWGVEIMSHHHRALDPETALSQAFQTAADCLIATRAQAGRTS</sequence>
<dbReference type="Gene3D" id="3.20.20.150">
    <property type="entry name" value="Divalent-metal-dependent TIM barrel enzymes"/>
    <property type="match status" value="1"/>
</dbReference>
<dbReference type="PANTHER" id="PTHR12110">
    <property type="entry name" value="HYDROXYPYRUVATE ISOMERASE"/>
    <property type="match status" value="1"/>
</dbReference>
<dbReference type="AlphaFoldDB" id="A0A8E1W7D9"/>
<dbReference type="PANTHER" id="PTHR12110:SF21">
    <property type="entry name" value="XYLOSE ISOMERASE-LIKE TIM BARREL DOMAIN-CONTAINING PROTEIN"/>
    <property type="match status" value="1"/>
</dbReference>
<gene>
    <name evidence="2" type="ORF">H5411_37830</name>
</gene>
<evidence type="ECO:0000313" key="3">
    <source>
        <dbReference type="Proteomes" id="UP000550260"/>
    </source>
</evidence>
<evidence type="ECO:0000259" key="1">
    <source>
        <dbReference type="Pfam" id="PF01261"/>
    </source>
</evidence>
<reference evidence="2 3" key="1">
    <citation type="submission" date="2020-08" db="EMBL/GenBank/DDBJ databases">
        <title>Amycolatopsis echigonensis JCM 21831.</title>
        <authorList>
            <person name="Tedsree N."/>
            <person name="Kuncharoen N."/>
            <person name="Likhitwitayawuid K."/>
            <person name="Tanasupawat S."/>
        </authorList>
    </citation>
    <scope>NUCLEOTIDE SEQUENCE [LARGE SCALE GENOMIC DNA]</scope>
    <source>
        <strain evidence="2 3">JCM 21831</strain>
    </source>
</reference>
<dbReference type="InterPro" id="IPR036237">
    <property type="entry name" value="Xyl_isomerase-like_sf"/>
</dbReference>
<keyword evidence="2" id="KW-0413">Isomerase</keyword>
<protein>
    <submittedName>
        <fullName evidence="2">Sugar phosphate isomerase/epimerase</fullName>
    </submittedName>
</protein>
<dbReference type="RefSeq" id="WP_183126549.1">
    <property type="nucleotide sequence ID" value="NZ_JACJHR010000084.1"/>
</dbReference>